<keyword evidence="2 14" id="KW-0547">Nucleotide-binding</keyword>
<sequence length="1055" mass="121689">MHKNSFVHQPSTFQVYNASAGSGKTFTLVKEYLKILLTSEDIFKFQKVLAITFTNKAAGEMKERVMHNLHDFSEGIDNDLLVQIINETSLDVTVIQKRSAKILEAVLQNYSAFAITTIDSFTHKIIKNFAYDLGLTLNFEVEMDGPSLLRQAVDVLISKIGTDKELTNLLIDFSLSKIDADKSWDISRDLHNFSKILLNEEDTKHFRKLANKSIQDFFELKARLSEVNSTIEILFSNIGEEALLLIKNNNLQFSDFANSGEVPKHFEKLTKLKLLKHTDLKFDGRINKNFESDKKLYAAKATIDTKDCIDDLYQDFKSLYQKSKNAYEQYYGAYLLNNLALKSIIPLAVLNNIHSELQNLKEENNIRLNAEFNQLISDNIKDQPAPFIYERIGQRFMHYFIDEMQDTSVLQWQNLIPLIDNALAQDASSLLLVGDGKQAIYRWRGGKAEQFINLGQDNYNPFQAPKEVKTLDTNYRSYAEVINFNNSFFQHTANFLQNKEYQQLFIEGNTQKENAKKGGCVSISFLEKLPDKEEDKIKFPQKVLETIQELSQQYALNEICVLVRKKKDGVAVANYLSENGVTIVSSETLLLKNSSKINFIVNLLKAIHHPNDQETRFELLYFIHEHLQISEAIHEFIGALVKEPLENFFTVLAERGVYFDLNEFYQLPFYEKIEQIIRSFSLVRTSDAYVQFFLDVVLDQQRKGVDLQSFLEYWNEKQETLSIIAPENESAVNIMTIHKSKGLEFPVVIFPYDLEIYKTIDPKVWFDDLPEEVYGNFNELLINATSVIQNVNNKGSEIYQLQQEELELDNFNLLYVALTRAVEQLHIITEKYLLRNGAESTNHYSGIFINYLKTQKLWKDDQLVYTFGDTKRISVKKQKENTITIQDTFISTPWKDHNIVMLASSSKLWGTEQGKAIDYGNLVHELMAKIQTVSDVDNVIKLAIQQGEIPQNKKDDITTIVSKIINHNKLQDYFSEDVTVYNEREIVTADNQIIIPDRLVFQGDDVIVIDYKTGKPDKKYHQQLLKYAHVLKTIGYSVSKKILVYIDNEIIVEEV</sequence>
<dbReference type="GO" id="GO:0008854">
    <property type="term" value="F:exodeoxyribonuclease V activity"/>
    <property type="evidence" value="ECO:0007669"/>
    <property type="project" value="UniProtKB-EC"/>
</dbReference>
<dbReference type="PROSITE" id="PS51198">
    <property type="entry name" value="UVRD_HELICASE_ATP_BIND"/>
    <property type="match status" value="1"/>
</dbReference>
<dbReference type="InterPro" id="IPR000212">
    <property type="entry name" value="DNA_helicase_UvrD/REP"/>
</dbReference>
<evidence type="ECO:0000256" key="14">
    <source>
        <dbReference type="PROSITE-ProRule" id="PRU00560"/>
    </source>
</evidence>
<accession>A0ABW3JW53</accession>
<dbReference type="Pfam" id="PF12705">
    <property type="entry name" value="PDDEXK_1"/>
    <property type="match status" value="1"/>
</dbReference>
<feature type="binding site" evidence="14">
    <location>
        <begin position="18"/>
        <end position="25"/>
    </location>
    <ligand>
        <name>ATP</name>
        <dbReference type="ChEBI" id="CHEBI:30616"/>
    </ligand>
</feature>
<evidence type="ECO:0000256" key="3">
    <source>
        <dbReference type="ARBA" id="ARBA00022763"/>
    </source>
</evidence>
<gene>
    <name evidence="17" type="ORF">ACFQ1U_11700</name>
</gene>
<evidence type="ECO:0000256" key="8">
    <source>
        <dbReference type="ARBA" id="ARBA00023125"/>
    </source>
</evidence>
<evidence type="ECO:0000256" key="11">
    <source>
        <dbReference type="ARBA" id="ARBA00034617"/>
    </source>
</evidence>
<evidence type="ECO:0000256" key="10">
    <source>
        <dbReference type="ARBA" id="ARBA00023235"/>
    </source>
</evidence>
<keyword evidence="4 14" id="KW-0378">Hydrolase</keyword>
<keyword evidence="9" id="KW-0234">DNA repair</keyword>
<dbReference type="PROSITE" id="PS51217">
    <property type="entry name" value="UVRD_HELICASE_CTER"/>
    <property type="match status" value="1"/>
</dbReference>
<evidence type="ECO:0000259" key="16">
    <source>
        <dbReference type="PROSITE" id="PS51217"/>
    </source>
</evidence>
<keyword evidence="7 14" id="KW-0067">ATP-binding</keyword>
<dbReference type="InterPro" id="IPR011604">
    <property type="entry name" value="PDDEXK-like_dom_sf"/>
</dbReference>
<comment type="catalytic activity">
    <reaction evidence="11">
        <text>Couples ATP hydrolysis with the unwinding of duplex DNA by translocating in the 3'-5' direction.</text>
        <dbReference type="EC" id="5.6.2.4"/>
    </reaction>
</comment>
<dbReference type="InterPro" id="IPR027417">
    <property type="entry name" value="P-loop_NTPase"/>
</dbReference>
<evidence type="ECO:0000313" key="17">
    <source>
        <dbReference type="EMBL" id="MFD0993873.1"/>
    </source>
</evidence>
<feature type="domain" description="UvrD-like helicase C-terminal" evidence="16">
    <location>
        <begin position="479"/>
        <end position="742"/>
    </location>
</feature>
<dbReference type="InterPro" id="IPR014017">
    <property type="entry name" value="DNA_helicase_UvrD-like_C"/>
</dbReference>
<dbReference type="SUPFAM" id="SSF52540">
    <property type="entry name" value="P-loop containing nucleoside triphosphate hydrolases"/>
    <property type="match status" value="1"/>
</dbReference>
<keyword evidence="8" id="KW-0238">DNA-binding</keyword>
<keyword evidence="5 14" id="KW-0347">Helicase</keyword>
<organism evidence="17 18">
    <name type="scientific">Tenacibaculum geojense</name>
    <dbReference type="NCBI Taxonomy" id="915352"/>
    <lineage>
        <taxon>Bacteria</taxon>
        <taxon>Pseudomonadati</taxon>
        <taxon>Bacteroidota</taxon>
        <taxon>Flavobacteriia</taxon>
        <taxon>Flavobacteriales</taxon>
        <taxon>Flavobacteriaceae</taxon>
        <taxon>Tenacibaculum</taxon>
    </lineage>
</organism>
<evidence type="ECO:0000256" key="5">
    <source>
        <dbReference type="ARBA" id="ARBA00022806"/>
    </source>
</evidence>
<keyword evidence="6" id="KW-0269">Exonuclease</keyword>
<evidence type="ECO:0000313" key="18">
    <source>
        <dbReference type="Proteomes" id="UP001597062"/>
    </source>
</evidence>
<evidence type="ECO:0000256" key="2">
    <source>
        <dbReference type="ARBA" id="ARBA00022741"/>
    </source>
</evidence>
<evidence type="ECO:0000256" key="1">
    <source>
        <dbReference type="ARBA" id="ARBA00022722"/>
    </source>
</evidence>
<dbReference type="EC" id="5.6.2.4" evidence="12"/>
<keyword evidence="1" id="KW-0540">Nuclease</keyword>
<dbReference type="Pfam" id="PF00580">
    <property type="entry name" value="UvrD-helicase"/>
    <property type="match status" value="1"/>
</dbReference>
<dbReference type="InterPro" id="IPR014016">
    <property type="entry name" value="UvrD-like_ATP-bd"/>
</dbReference>
<protein>
    <recommendedName>
        <fullName evidence="12">DNA 3'-5' helicase</fullName>
        <ecNumber evidence="12">5.6.2.4</ecNumber>
    </recommendedName>
</protein>
<evidence type="ECO:0000256" key="12">
    <source>
        <dbReference type="ARBA" id="ARBA00034808"/>
    </source>
</evidence>
<keyword evidence="18" id="KW-1185">Reference proteome</keyword>
<reference evidence="18" key="1">
    <citation type="journal article" date="2019" name="Int. J. Syst. Evol. Microbiol.">
        <title>The Global Catalogue of Microorganisms (GCM) 10K type strain sequencing project: providing services to taxonomists for standard genome sequencing and annotation.</title>
        <authorList>
            <consortium name="The Broad Institute Genomics Platform"/>
            <consortium name="The Broad Institute Genome Sequencing Center for Infectious Disease"/>
            <person name="Wu L."/>
            <person name="Ma J."/>
        </authorList>
    </citation>
    <scope>NUCLEOTIDE SEQUENCE [LARGE SCALE GENOMIC DNA]</scope>
    <source>
        <strain evidence="18">CCUG 60527</strain>
    </source>
</reference>
<comment type="catalytic activity">
    <reaction evidence="13">
        <text>ATP + H2O = ADP + phosphate + H(+)</text>
        <dbReference type="Rhea" id="RHEA:13065"/>
        <dbReference type="ChEBI" id="CHEBI:15377"/>
        <dbReference type="ChEBI" id="CHEBI:15378"/>
        <dbReference type="ChEBI" id="CHEBI:30616"/>
        <dbReference type="ChEBI" id="CHEBI:43474"/>
        <dbReference type="ChEBI" id="CHEBI:456216"/>
        <dbReference type="EC" id="5.6.2.4"/>
    </reaction>
</comment>
<feature type="domain" description="UvrD-like helicase ATP-binding" evidence="15">
    <location>
        <begin position="1"/>
        <end position="478"/>
    </location>
</feature>
<evidence type="ECO:0000256" key="13">
    <source>
        <dbReference type="ARBA" id="ARBA00048988"/>
    </source>
</evidence>
<dbReference type="PANTHER" id="PTHR11070">
    <property type="entry name" value="UVRD / RECB / PCRA DNA HELICASE FAMILY MEMBER"/>
    <property type="match status" value="1"/>
</dbReference>
<dbReference type="Gene3D" id="3.40.50.300">
    <property type="entry name" value="P-loop containing nucleotide triphosphate hydrolases"/>
    <property type="match status" value="4"/>
</dbReference>
<dbReference type="Proteomes" id="UP001597062">
    <property type="component" value="Unassembled WGS sequence"/>
</dbReference>
<dbReference type="Gene3D" id="3.90.320.10">
    <property type="match status" value="1"/>
</dbReference>
<evidence type="ECO:0000256" key="6">
    <source>
        <dbReference type="ARBA" id="ARBA00022839"/>
    </source>
</evidence>
<name>A0ABW3JW53_9FLAO</name>
<keyword evidence="3" id="KW-0227">DNA damage</keyword>
<dbReference type="Pfam" id="PF13361">
    <property type="entry name" value="UvrD_C"/>
    <property type="match status" value="2"/>
</dbReference>
<comment type="caution">
    <text evidence="17">The sequence shown here is derived from an EMBL/GenBank/DDBJ whole genome shotgun (WGS) entry which is preliminary data.</text>
</comment>
<dbReference type="PANTHER" id="PTHR11070:SF67">
    <property type="entry name" value="DNA 3'-5' HELICASE"/>
    <property type="match status" value="1"/>
</dbReference>
<evidence type="ECO:0000256" key="9">
    <source>
        <dbReference type="ARBA" id="ARBA00023204"/>
    </source>
</evidence>
<proteinExistence type="predicted"/>
<evidence type="ECO:0000259" key="15">
    <source>
        <dbReference type="PROSITE" id="PS51198"/>
    </source>
</evidence>
<dbReference type="InterPro" id="IPR038726">
    <property type="entry name" value="PDDEXK_AddAB-type"/>
</dbReference>
<keyword evidence="10" id="KW-0413">Isomerase</keyword>
<dbReference type="EMBL" id="JBHTJR010000051">
    <property type="protein sequence ID" value="MFD0993873.1"/>
    <property type="molecule type" value="Genomic_DNA"/>
</dbReference>
<evidence type="ECO:0000256" key="7">
    <source>
        <dbReference type="ARBA" id="ARBA00022840"/>
    </source>
</evidence>
<evidence type="ECO:0000256" key="4">
    <source>
        <dbReference type="ARBA" id="ARBA00022801"/>
    </source>
</evidence>